<dbReference type="PANTHER" id="PTHR42070:SF1">
    <property type="entry name" value="FILAMENT ASSOCIATED PROTEIN, PUTATIVE (AFU_ORTHOLOGUE AFUA_8G06630)-RELATED"/>
    <property type="match status" value="1"/>
</dbReference>
<keyword evidence="2" id="KW-1185">Reference proteome</keyword>
<protein>
    <recommendedName>
        <fullName evidence="3">BZIP domain-containing protein</fullName>
    </recommendedName>
</protein>
<sequence length="398" mass="44704">MSFWAVDAAERLIVGLISQCQPVLLGHQTTPSNILTGTYRTLSVSGSRASEDRRRRVHNLPSLNFQHAAHLITPTFLVMLCAENVVRKHAVDNEEYLISKLILIGLPPQLVCCRHLKLPTSQLGSKFKVPPEKQKRFGQMTTESAHIQQRANLARIRDNQRRSRARRREYLQELEQRLRACELQGIEASTEVQIAARRVADENTKLRELLHKHGVTDDYIAQYLQENAANKDDYRTGKEQNVQAIDAGFTPTSQFLQQLMLPRRAVHLEPSAQVTLPSHSSREASTASGSTIISSAWKDSQPIIANFSHQPQQLVVPSSTIGSSDHQQYPASVFLTESGRAQPDLFQRSRSEHLADTAQQVMVTPQPIPIDDHSVMSYHFQMNSIHNAAHRHGPHGAI</sequence>
<reference evidence="1" key="1">
    <citation type="journal article" date="2020" name="bioRxiv">
        <title>Whole genome comparisons of ergot fungi reveals the divergence and evolution of species within the genus Claviceps are the result of varying mechanisms driving genome evolution and host range expansion.</title>
        <authorList>
            <person name="Wyka S.A."/>
            <person name="Mondo S.J."/>
            <person name="Liu M."/>
            <person name="Dettman J."/>
            <person name="Nalam V."/>
            <person name="Broders K.D."/>
        </authorList>
    </citation>
    <scope>NUCLEOTIDE SEQUENCE</scope>
    <source>
        <strain evidence="1">CCC 602</strain>
    </source>
</reference>
<proteinExistence type="predicted"/>
<evidence type="ECO:0000313" key="1">
    <source>
        <dbReference type="EMBL" id="KAG6001574.1"/>
    </source>
</evidence>
<comment type="caution">
    <text evidence="1">The sequence shown here is derived from an EMBL/GenBank/DDBJ whole genome shotgun (WGS) entry which is preliminary data.</text>
</comment>
<accession>A0A9P7N8R6</accession>
<dbReference type="PANTHER" id="PTHR42070">
    <property type="entry name" value="FILAMENT ASSOCIATED PROTEIN, PUTATIVE (AFU_ORTHOLOGUE AFUA_8G06630)-RELATED"/>
    <property type="match status" value="1"/>
</dbReference>
<evidence type="ECO:0000313" key="2">
    <source>
        <dbReference type="Proteomes" id="UP000748025"/>
    </source>
</evidence>
<dbReference type="EMBL" id="SRPW01001415">
    <property type="protein sequence ID" value="KAG6001574.1"/>
    <property type="molecule type" value="Genomic_DNA"/>
</dbReference>
<dbReference type="AlphaFoldDB" id="A0A9P7N8R6"/>
<gene>
    <name evidence="1" type="ORF">E4U43_001296</name>
</gene>
<name>A0A9P7N8R6_9HYPO</name>
<organism evidence="1 2">
    <name type="scientific">Claviceps pusilla</name>
    <dbReference type="NCBI Taxonomy" id="123648"/>
    <lineage>
        <taxon>Eukaryota</taxon>
        <taxon>Fungi</taxon>
        <taxon>Dikarya</taxon>
        <taxon>Ascomycota</taxon>
        <taxon>Pezizomycotina</taxon>
        <taxon>Sordariomycetes</taxon>
        <taxon>Hypocreomycetidae</taxon>
        <taxon>Hypocreales</taxon>
        <taxon>Clavicipitaceae</taxon>
        <taxon>Claviceps</taxon>
    </lineage>
</organism>
<evidence type="ECO:0008006" key="3">
    <source>
        <dbReference type="Google" id="ProtNLM"/>
    </source>
</evidence>
<dbReference type="OrthoDB" id="4505928at2759"/>
<dbReference type="Proteomes" id="UP000748025">
    <property type="component" value="Unassembled WGS sequence"/>
</dbReference>